<dbReference type="Proteomes" id="UP000202376">
    <property type="component" value="Segment"/>
</dbReference>
<name>Q2NNU0_NPVHC</name>
<gene>
    <name evidence="1" type="ORF">HynVgp007</name>
</gene>
<reference evidence="1 2" key="3">
    <citation type="journal article" date="2006" name="J. Gen. Virol.">
        <title>Gene organization and complete sequence of the Hyphantria cunea nucleopolyhedrovirus genome.</title>
        <authorList>
            <person name="Ikeda M."/>
            <person name="Shikata M."/>
            <person name="Shirata N."/>
            <person name="Chaeychomsri S."/>
            <person name="Kobayashi M."/>
        </authorList>
    </citation>
    <scope>NUCLEOTIDE SEQUENCE [LARGE SCALE GENOMIC DNA]</scope>
</reference>
<proteinExistence type="predicted"/>
<organism evidence="1 2">
    <name type="scientific">Hyphantria cunea nuclear polyhedrosis virus</name>
    <name type="common">HcNPV</name>
    <dbReference type="NCBI Taxonomy" id="28288"/>
    <lineage>
        <taxon>Viruses</taxon>
        <taxon>Viruses incertae sedis</taxon>
        <taxon>Naldaviricetes</taxon>
        <taxon>Lefavirales</taxon>
        <taxon>Baculoviridae</taxon>
        <taxon>Alphabaculovirus</taxon>
        <taxon>Alphabaculovirus hycuneae</taxon>
    </lineage>
</organism>
<dbReference type="EMBL" id="AP009046">
    <property type="protein sequence ID" value="BAE72296.1"/>
    <property type="molecule type" value="Genomic_DNA"/>
</dbReference>
<keyword evidence="2" id="KW-1185">Reference proteome</keyword>
<dbReference type="RefSeq" id="YP_473195.1">
    <property type="nucleotide sequence ID" value="NC_007767.1"/>
</dbReference>
<dbReference type="GeneID" id="3890616"/>
<evidence type="ECO:0000313" key="2">
    <source>
        <dbReference type="Proteomes" id="UP000202376"/>
    </source>
</evidence>
<protein>
    <submittedName>
        <fullName evidence="1">ORF7 peptide</fullName>
    </submittedName>
</protein>
<organismHost>
    <name type="scientific">Lepidoptera</name>
    <name type="common">moths &amp; butterflies</name>
    <dbReference type="NCBI Taxonomy" id="7088"/>
</organismHost>
<reference evidence="1 2" key="2">
    <citation type="journal article" date="2004" name="Virology">
        <title>Identification and functional analysis of Hyphantria cunea nucleopolyhedrovirus iap genes.</title>
        <authorList>
            <person name="Ikeda M."/>
            <person name="Yanagimoto K."/>
            <person name="Kobayashi M."/>
        </authorList>
    </citation>
    <scope>NUCLEOTIDE SEQUENCE [LARGE SCALE GENOMIC DNA]</scope>
</reference>
<sequence length="61" mass="7009">MGLCSITCFFALQKSSCVTSKIIKRWRRGEAGKDKRWYKTRGSKFENTVQLNCCDSNQLVS</sequence>
<evidence type="ECO:0000313" key="1">
    <source>
        <dbReference type="EMBL" id="BAE72296.1"/>
    </source>
</evidence>
<dbReference type="KEGG" id="vg:3890616"/>
<reference evidence="1 2" key="1">
    <citation type="journal article" date="2002" name="Virus Genes">
        <title>Identification and characterization of Hyphantria cunea nucleopolyhedrovirus homologous repeated regions.</title>
        <authorList>
            <person name="FelipeAlves C.A."/>
            <person name="Ikeda M."/>
            <person name="Kobayashi M."/>
        </authorList>
    </citation>
    <scope>NUCLEOTIDE SEQUENCE [LARGE SCALE GENOMIC DNA]</scope>
</reference>
<accession>Q2NNU0</accession>